<accession>A0A0C4YCT9</accession>
<dbReference type="KEGG" id="cbw:RR42_m2568"/>
<sequence length="76" mass="8362">MQTAKISLRGLIDKWLGANLAAPARITRVRSSRACRSGCIRVDVARPSGQLSMFFFRHADGCWCVFPPALRVGWGA</sequence>
<evidence type="ECO:0000313" key="1">
    <source>
        <dbReference type="EMBL" id="AJG19954.1"/>
    </source>
</evidence>
<dbReference type="STRING" id="68895.RR42_m2568"/>
<reference evidence="1 2" key="1">
    <citation type="journal article" date="2015" name="Genome Announc.">
        <title>Complete Genome Sequence of Cupriavidus basilensis 4G11, Isolated from the Oak Ridge Field Research Center Site.</title>
        <authorList>
            <person name="Ray J."/>
            <person name="Waters R.J."/>
            <person name="Skerker J.M."/>
            <person name="Kuehl J.V."/>
            <person name="Price M.N."/>
            <person name="Huang J."/>
            <person name="Chakraborty R."/>
            <person name="Arkin A.P."/>
            <person name="Deutschbauer A."/>
        </authorList>
    </citation>
    <scope>NUCLEOTIDE SEQUENCE [LARGE SCALE GENOMIC DNA]</scope>
    <source>
        <strain evidence="1">4G11</strain>
    </source>
</reference>
<proteinExistence type="predicted"/>
<dbReference type="OrthoDB" id="8926609at2"/>
<organism evidence="1 2">
    <name type="scientific">Cupriavidus basilensis</name>
    <dbReference type="NCBI Taxonomy" id="68895"/>
    <lineage>
        <taxon>Bacteria</taxon>
        <taxon>Pseudomonadati</taxon>
        <taxon>Pseudomonadota</taxon>
        <taxon>Betaproteobacteria</taxon>
        <taxon>Burkholderiales</taxon>
        <taxon>Burkholderiaceae</taxon>
        <taxon>Cupriavidus</taxon>
    </lineage>
</organism>
<dbReference type="EMBL" id="CP010536">
    <property type="protein sequence ID" value="AJG19954.1"/>
    <property type="molecule type" value="Genomic_DNA"/>
</dbReference>
<keyword evidence="2" id="KW-1185">Reference proteome</keyword>
<evidence type="ECO:0000313" key="2">
    <source>
        <dbReference type="Proteomes" id="UP000031843"/>
    </source>
</evidence>
<protein>
    <submittedName>
        <fullName evidence="1">Uncharacterized protein</fullName>
    </submittedName>
</protein>
<dbReference type="RefSeq" id="WP_043347268.1">
    <property type="nucleotide sequence ID" value="NZ_CP010536.1"/>
</dbReference>
<name>A0A0C4YCT9_9BURK</name>
<dbReference type="AlphaFoldDB" id="A0A0C4YCT9"/>
<dbReference type="Proteomes" id="UP000031843">
    <property type="component" value="Chromosome main"/>
</dbReference>
<gene>
    <name evidence="1" type="ORF">RR42_m2568</name>
</gene>